<name>A0ACD0NYT1_9BASI</name>
<protein>
    <submittedName>
        <fullName evidence="1">Uncharacterized protein</fullName>
    </submittedName>
</protein>
<organism evidence="1 2">
    <name type="scientific">Violaceomyces palustris</name>
    <dbReference type="NCBI Taxonomy" id="1673888"/>
    <lineage>
        <taxon>Eukaryota</taxon>
        <taxon>Fungi</taxon>
        <taxon>Dikarya</taxon>
        <taxon>Basidiomycota</taxon>
        <taxon>Ustilaginomycotina</taxon>
        <taxon>Ustilaginomycetes</taxon>
        <taxon>Violaceomycetales</taxon>
        <taxon>Violaceomycetaceae</taxon>
        <taxon>Violaceomyces</taxon>
    </lineage>
</organism>
<dbReference type="EMBL" id="KZ819878">
    <property type="protein sequence ID" value="PWN51010.1"/>
    <property type="molecule type" value="Genomic_DNA"/>
</dbReference>
<accession>A0ACD0NYT1</accession>
<evidence type="ECO:0000313" key="2">
    <source>
        <dbReference type="Proteomes" id="UP000245626"/>
    </source>
</evidence>
<keyword evidence="2" id="KW-1185">Reference proteome</keyword>
<gene>
    <name evidence="1" type="ORF">IE53DRAFT_68605</name>
</gene>
<sequence>MAALPRSKKRRTSPTSNILTDFPEVAPSSSTISHDHILACPRSMESKDFMRSKRSSKADHLVQQAHQYQQPAPLAPPPSDQASTSSSSRSNRGVPALSSVNEVIGGKVSRGCSLSRRRSPSPLPPSPPFSLSLPSPPFSLSLPSPLLGRDHTRDILVREPTTLPPRCWPCIGWRAMVLAVARDFCGQEDEASYCFPSTLLTSVNIGRYRSTPPQPRMPSFHLSLVNRIAAISRTSSRGHAEEVLV</sequence>
<proteinExistence type="predicted"/>
<reference evidence="1 2" key="1">
    <citation type="journal article" date="2018" name="Mol. Biol. Evol.">
        <title>Broad Genomic Sampling Reveals a Smut Pathogenic Ancestry of the Fungal Clade Ustilaginomycotina.</title>
        <authorList>
            <person name="Kijpornyongpan T."/>
            <person name="Mondo S.J."/>
            <person name="Barry K."/>
            <person name="Sandor L."/>
            <person name="Lee J."/>
            <person name="Lipzen A."/>
            <person name="Pangilinan J."/>
            <person name="LaButti K."/>
            <person name="Hainaut M."/>
            <person name="Henrissat B."/>
            <person name="Grigoriev I.V."/>
            <person name="Spatafora J.W."/>
            <person name="Aime M.C."/>
        </authorList>
    </citation>
    <scope>NUCLEOTIDE SEQUENCE [LARGE SCALE GENOMIC DNA]</scope>
    <source>
        <strain evidence="1 2">SA 807</strain>
    </source>
</reference>
<dbReference type="Proteomes" id="UP000245626">
    <property type="component" value="Unassembled WGS sequence"/>
</dbReference>
<evidence type="ECO:0000313" key="1">
    <source>
        <dbReference type="EMBL" id="PWN51010.1"/>
    </source>
</evidence>